<keyword evidence="3" id="KW-0808">Transferase</keyword>
<organism evidence="3 4">
    <name type="scientific">Vigna unguiculata</name>
    <name type="common">Cowpea</name>
    <dbReference type="NCBI Taxonomy" id="3917"/>
    <lineage>
        <taxon>Eukaryota</taxon>
        <taxon>Viridiplantae</taxon>
        <taxon>Streptophyta</taxon>
        <taxon>Embryophyta</taxon>
        <taxon>Tracheophyta</taxon>
        <taxon>Spermatophyta</taxon>
        <taxon>Magnoliopsida</taxon>
        <taxon>eudicotyledons</taxon>
        <taxon>Gunneridae</taxon>
        <taxon>Pentapetalae</taxon>
        <taxon>rosids</taxon>
        <taxon>fabids</taxon>
        <taxon>Fabales</taxon>
        <taxon>Fabaceae</taxon>
        <taxon>Papilionoideae</taxon>
        <taxon>50 kb inversion clade</taxon>
        <taxon>NPAAA clade</taxon>
        <taxon>indigoferoid/millettioid clade</taxon>
        <taxon>Phaseoleae</taxon>
        <taxon>Vigna</taxon>
    </lineage>
</organism>
<dbReference type="PANTHER" id="PTHR46033">
    <property type="entry name" value="PROTEIN MAIN-LIKE 2"/>
    <property type="match status" value="1"/>
</dbReference>
<dbReference type="EMBL" id="CP039346">
    <property type="protein sequence ID" value="QCD83908.1"/>
    <property type="molecule type" value="Genomic_DNA"/>
</dbReference>
<keyword evidence="4" id="KW-1185">Reference proteome</keyword>
<dbReference type="Pfam" id="PF10536">
    <property type="entry name" value="PMD"/>
    <property type="match status" value="1"/>
</dbReference>
<dbReference type="InterPro" id="IPR044824">
    <property type="entry name" value="MAIN-like"/>
</dbReference>
<dbReference type="PANTHER" id="PTHR46033:SF8">
    <property type="entry name" value="PROTEIN MAINTENANCE OF MERISTEMS-LIKE"/>
    <property type="match status" value="1"/>
</dbReference>
<evidence type="ECO:0000313" key="3">
    <source>
        <dbReference type="EMBL" id="QCD83908.1"/>
    </source>
</evidence>
<feature type="region of interest" description="Disordered" evidence="1">
    <location>
        <begin position="1"/>
        <end position="24"/>
    </location>
</feature>
<dbReference type="AlphaFoldDB" id="A0A4D6L5Y2"/>
<evidence type="ECO:0000256" key="1">
    <source>
        <dbReference type="SAM" id="MobiDB-lite"/>
    </source>
</evidence>
<dbReference type="GO" id="GO:0008483">
    <property type="term" value="F:transaminase activity"/>
    <property type="evidence" value="ECO:0007669"/>
    <property type="project" value="UniProtKB-KW"/>
</dbReference>
<feature type="domain" description="Aminotransferase-like plant mobile" evidence="2">
    <location>
        <begin position="89"/>
        <end position="269"/>
    </location>
</feature>
<gene>
    <name evidence="3" type="ORF">DEO72_LG2g4257</name>
</gene>
<evidence type="ECO:0000313" key="4">
    <source>
        <dbReference type="Proteomes" id="UP000501690"/>
    </source>
</evidence>
<keyword evidence="3" id="KW-0032">Aminotransferase</keyword>
<dbReference type="GO" id="GO:0010073">
    <property type="term" value="P:meristem maintenance"/>
    <property type="evidence" value="ECO:0007669"/>
    <property type="project" value="InterPro"/>
</dbReference>
<dbReference type="Proteomes" id="UP000501690">
    <property type="component" value="Linkage Group LG2"/>
</dbReference>
<proteinExistence type="predicted"/>
<accession>A0A4D6L5Y2</accession>
<evidence type="ECO:0000259" key="2">
    <source>
        <dbReference type="Pfam" id="PF10536"/>
    </source>
</evidence>
<dbReference type="InterPro" id="IPR019557">
    <property type="entry name" value="AminoTfrase-like_pln_mobile"/>
</dbReference>
<name>A0A4D6L5Y2_VIGUN</name>
<sequence length="487" mass="55427">MSDDSGPSKHNNGSDDSEGSEGGDVGEFSDSTEIMFRHSCRTKYLSLLNKNLSEEQKLCIQRTPFWWFTLLNDSVKISRNVLGVLCKLWVERRGGFLLNSIIVPFKLLDVCLGLGLRIVGDVVDLDDVVIESVCRNIFREKKVTVGVIYNYLLNHSECVAVDDFCRLYILIGISEFLLPNRNATVFPILFKIVDDLKSLCQYNWGRVVYEYLVGSLCNASLLLKMESHRKHFHVVGCVYLLQLWCFDHFVFVRRKGARIGNEFPRLLRRMNIKVADGALKSSLEKNVIVADLCVSKEELLHAEVREAYELFGHDVSRSKRPTGGVDLGRRKVEVEVLIEKQEREIGELRQCLSLLEGVVHDRKTERTKDCNPVTPSTNVEKDRGKTFEDQFYSQGGLQSHEAWSPLHSTVKRSVGVKVGEVNMDTPHGSNEELSKNVSHVQEPNPPHSNMYDRMKHHGRVRIKSRALRTPYTGNAPKKHGSQKFLLL</sequence>
<protein>
    <submittedName>
        <fullName evidence="3">Aminotransferase-like</fullName>
    </submittedName>
</protein>
<reference evidence="3 4" key="1">
    <citation type="submission" date="2019-04" db="EMBL/GenBank/DDBJ databases">
        <title>An improved genome assembly and genetic linkage map for asparagus bean, Vigna unguiculata ssp. sesquipedialis.</title>
        <authorList>
            <person name="Xia Q."/>
            <person name="Zhang R."/>
            <person name="Dong Y."/>
        </authorList>
    </citation>
    <scope>NUCLEOTIDE SEQUENCE [LARGE SCALE GENOMIC DNA]</scope>
    <source>
        <tissue evidence="3">Leaf</tissue>
    </source>
</reference>